<organism evidence="6 7">
    <name type="scientific">Homarus americanus</name>
    <name type="common">American lobster</name>
    <dbReference type="NCBI Taxonomy" id="6706"/>
    <lineage>
        <taxon>Eukaryota</taxon>
        <taxon>Metazoa</taxon>
        <taxon>Ecdysozoa</taxon>
        <taxon>Arthropoda</taxon>
        <taxon>Crustacea</taxon>
        <taxon>Multicrustacea</taxon>
        <taxon>Malacostraca</taxon>
        <taxon>Eumalacostraca</taxon>
        <taxon>Eucarida</taxon>
        <taxon>Decapoda</taxon>
        <taxon>Pleocyemata</taxon>
        <taxon>Astacidea</taxon>
        <taxon>Nephropoidea</taxon>
        <taxon>Nephropidae</taxon>
        <taxon>Homarus</taxon>
    </lineage>
</organism>
<dbReference type="InterPro" id="IPR029071">
    <property type="entry name" value="Ubiquitin-like_domsf"/>
</dbReference>
<dbReference type="Gene3D" id="3.30.420.150">
    <property type="entry name" value="Exopolyphosphatase. Domain 2"/>
    <property type="match status" value="1"/>
</dbReference>
<keyword evidence="2" id="KW-0378">Hydrolase</keyword>
<sequence>MTMKITAWSVLSGKMSGHLVMNVPATHTVGKVLDTYCNYKGVSVASGYVMRSRDNLPLNPNKTLKQANIQDGEILTVGLLDDEEHMFAFGSWWMVTLASFIIGITGLMFAFWLFLEPLNGPKKFGVVVDAGSSHSEVFVFTWNGEMPLGTADVKLLHRCFISGGVNSFATHADDLRRYFGPCLAETEAFVPSFHRPDALLKFDPEGAQAVLATIREFLGTNTTFQVVHDNVNILSGSEEGISGWIIVNYLMNHLKQWQKATAAVLDVGGASMQVTSEQSQSDNLTTTNITLFNQTHKVYSQSFLCYGIGQAQHRYDFLLINGNKTKGGSLPSEVTIDPCLAKGVTHKILPQDINGPCTLTDDSKPVLLGITNVDHKKLKKIFKNYQRDSAKGNSEPHGITLIQTSAEKVTPTQDGEGDDESSPLYVQGSSNAATCAQKMSQLFDVQLCKNTFTYGDCMDAQSVPTVNGTLVAFSGLFYHLMLLLHVQPNITLEEFKKAVFDV</sequence>
<keyword evidence="5" id="KW-0812">Transmembrane</keyword>
<reference evidence="6" key="1">
    <citation type="journal article" date="2021" name="Sci. Adv.">
        <title>The American lobster genome reveals insights on longevity, neural, and immune adaptations.</title>
        <authorList>
            <person name="Polinski J.M."/>
            <person name="Zimin A.V."/>
            <person name="Clark K.F."/>
            <person name="Kohn A.B."/>
            <person name="Sadowski N."/>
            <person name="Timp W."/>
            <person name="Ptitsyn A."/>
            <person name="Khanna P."/>
            <person name="Romanova D.Y."/>
            <person name="Williams P."/>
            <person name="Greenwood S.J."/>
            <person name="Moroz L.L."/>
            <person name="Walt D.R."/>
            <person name="Bodnar A.G."/>
        </authorList>
    </citation>
    <scope>NUCLEOTIDE SEQUENCE</scope>
    <source>
        <strain evidence="6">GMGI-L3</strain>
    </source>
</reference>
<proteinExistence type="inferred from homology"/>
<keyword evidence="4" id="KW-0547">Nucleotide-binding</keyword>
<dbReference type="EMBL" id="JAHLQT010011800">
    <property type="protein sequence ID" value="KAG7171722.1"/>
    <property type="molecule type" value="Genomic_DNA"/>
</dbReference>
<dbReference type="GO" id="GO:0009134">
    <property type="term" value="P:nucleoside diphosphate catabolic process"/>
    <property type="evidence" value="ECO:0007669"/>
    <property type="project" value="TreeGrafter"/>
</dbReference>
<name>A0A8J5TBX1_HOMAM</name>
<dbReference type="GO" id="GO:0017111">
    <property type="term" value="F:ribonucleoside triphosphate phosphatase activity"/>
    <property type="evidence" value="ECO:0007669"/>
    <property type="project" value="TreeGrafter"/>
</dbReference>
<dbReference type="AlphaFoldDB" id="A0A8J5TBX1"/>
<evidence type="ECO:0000313" key="7">
    <source>
        <dbReference type="Proteomes" id="UP000747542"/>
    </source>
</evidence>
<evidence type="ECO:0000256" key="1">
    <source>
        <dbReference type="ARBA" id="ARBA00009283"/>
    </source>
</evidence>
<keyword evidence="5" id="KW-0472">Membrane</keyword>
<dbReference type="SUPFAM" id="SSF54236">
    <property type="entry name" value="Ubiquitin-like"/>
    <property type="match status" value="1"/>
</dbReference>
<gene>
    <name evidence="6" type="primary">ENTPD2-L</name>
    <name evidence="6" type="ORF">Hamer_G024626</name>
</gene>
<dbReference type="InterPro" id="IPR000407">
    <property type="entry name" value="GDA1_CD39_NTPase"/>
</dbReference>
<feature type="binding site" evidence="4">
    <location>
        <begin position="269"/>
        <end position="273"/>
    </location>
    <ligand>
        <name>ATP</name>
        <dbReference type="ChEBI" id="CHEBI:30616"/>
    </ligand>
</feature>
<comment type="similarity">
    <text evidence="1">Belongs to the GDA1/CD39 NTPase family.</text>
</comment>
<dbReference type="PANTHER" id="PTHR11782">
    <property type="entry name" value="ADENOSINE/GUANOSINE DIPHOSPHATASE"/>
    <property type="match status" value="1"/>
</dbReference>
<dbReference type="PANTHER" id="PTHR11782:SF83">
    <property type="entry name" value="GUANOSINE-DIPHOSPHATASE"/>
    <property type="match status" value="1"/>
</dbReference>
<evidence type="ECO:0000313" key="6">
    <source>
        <dbReference type="EMBL" id="KAG7171722.1"/>
    </source>
</evidence>
<protein>
    <submittedName>
        <fullName evidence="6">Ectonucleoside triphosphate diphosphohydrolase 2-like</fullName>
    </submittedName>
</protein>
<feature type="active site" description="Proton acceptor" evidence="3">
    <location>
        <position position="239"/>
    </location>
</feature>
<evidence type="ECO:0000256" key="4">
    <source>
        <dbReference type="PIRSR" id="PIRSR600407-2"/>
    </source>
</evidence>
<keyword evidence="5" id="KW-1133">Transmembrane helix</keyword>
<evidence type="ECO:0000256" key="5">
    <source>
        <dbReference type="SAM" id="Phobius"/>
    </source>
</evidence>
<keyword evidence="4" id="KW-0067">ATP-binding</keyword>
<dbReference type="GO" id="GO:0005524">
    <property type="term" value="F:ATP binding"/>
    <property type="evidence" value="ECO:0007669"/>
    <property type="project" value="UniProtKB-KW"/>
</dbReference>
<dbReference type="Pfam" id="PF01150">
    <property type="entry name" value="GDA1_CD39"/>
    <property type="match status" value="1"/>
</dbReference>
<dbReference type="Gene3D" id="3.10.20.90">
    <property type="entry name" value="Phosphatidylinositol 3-kinase Catalytic Subunit, Chain A, domain 1"/>
    <property type="match status" value="1"/>
</dbReference>
<comment type="caution">
    <text evidence="6">The sequence shown here is derived from an EMBL/GenBank/DDBJ whole genome shotgun (WGS) entry which is preliminary data.</text>
</comment>
<dbReference type="Proteomes" id="UP000747542">
    <property type="component" value="Unassembled WGS sequence"/>
</dbReference>
<dbReference type="GO" id="GO:0005886">
    <property type="term" value="C:plasma membrane"/>
    <property type="evidence" value="ECO:0007669"/>
    <property type="project" value="TreeGrafter"/>
</dbReference>
<feature type="transmembrane region" description="Helical" evidence="5">
    <location>
        <begin position="92"/>
        <end position="115"/>
    </location>
</feature>
<dbReference type="GO" id="GO:0004382">
    <property type="term" value="F:GDP phosphatase activity"/>
    <property type="evidence" value="ECO:0007669"/>
    <property type="project" value="TreeGrafter"/>
</dbReference>
<dbReference type="Gene3D" id="3.30.420.40">
    <property type="match status" value="1"/>
</dbReference>
<dbReference type="GO" id="GO:0045134">
    <property type="term" value="F:UDP phosphatase activity"/>
    <property type="evidence" value="ECO:0007669"/>
    <property type="project" value="TreeGrafter"/>
</dbReference>
<keyword evidence="7" id="KW-1185">Reference proteome</keyword>
<evidence type="ECO:0000256" key="3">
    <source>
        <dbReference type="PIRSR" id="PIRSR600407-1"/>
    </source>
</evidence>
<accession>A0A8J5TBX1</accession>
<evidence type="ECO:0000256" key="2">
    <source>
        <dbReference type="ARBA" id="ARBA00022801"/>
    </source>
</evidence>